<keyword evidence="2" id="KW-1185">Reference proteome</keyword>
<reference evidence="1 2" key="2">
    <citation type="submission" date="2017-02" db="EMBL/GenBank/DDBJ databases">
        <title>A genome survey and senescence transcriptome analysis in Lentinula edodes.</title>
        <authorList>
            <person name="Sakamoto Y."/>
            <person name="Nakade K."/>
            <person name="Sato S."/>
            <person name="Yoshida Y."/>
            <person name="Miyazaki K."/>
            <person name="Natsume S."/>
            <person name="Konno N."/>
        </authorList>
    </citation>
    <scope>NUCLEOTIDE SEQUENCE [LARGE SCALE GENOMIC DNA]</scope>
    <source>
        <strain evidence="1 2">NBRC 111202</strain>
    </source>
</reference>
<dbReference type="EMBL" id="BDGU01000175">
    <property type="protein sequence ID" value="GAW04062.1"/>
    <property type="molecule type" value="Genomic_DNA"/>
</dbReference>
<dbReference type="AlphaFoldDB" id="A0A1Q3EA28"/>
<proteinExistence type="predicted"/>
<name>A0A1Q3EA28_LENED</name>
<dbReference type="Proteomes" id="UP000188533">
    <property type="component" value="Unassembled WGS sequence"/>
</dbReference>
<sequence length="95" mass="10652">MSLMHIRSRNIDTNGKITAFVEYCSVQTLYRAYGDCCAAGLYRGPFSQVLTLRLSVSITTSGTTTTLYLLNSNYCFVQITPGSRSDSVLFYYNHL</sequence>
<accession>A0A1Q3EA28</accession>
<comment type="caution">
    <text evidence="1">The sequence shown here is derived from an EMBL/GenBank/DDBJ whole genome shotgun (WGS) entry which is preliminary data.</text>
</comment>
<reference evidence="1 2" key="1">
    <citation type="submission" date="2016-08" db="EMBL/GenBank/DDBJ databases">
        <authorList>
            <consortium name="Lentinula edodes genome sequencing consortium"/>
            <person name="Sakamoto Y."/>
            <person name="Nakade K."/>
            <person name="Sato S."/>
            <person name="Yoshida Y."/>
            <person name="Miyazaki K."/>
            <person name="Natsume S."/>
            <person name="Konno N."/>
        </authorList>
    </citation>
    <scope>NUCLEOTIDE SEQUENCE [LARGE SCALE GENOMIC DNA]</scope>
    <source>
        <strain evidence="1 2">NBRC 111202</strain>
    </source>
</reference>
<protein>
    <submittedName>
        <fullName evidence="1">Uncharacterized protein</fullName>
    </submittedName>
</protein>
<gene>
    <name evidence="1" type="ORF">LENED_005828</name>
</gene>
<organism evidence="1 2">
    <name type="scientific">Lentinula edodes</name>
    <name type="common">Shiitake mushroom</name>
    <name type="synonym">Lentinus edodes</name>
    <dbReference type="NCBI Taxonomy" id="5353"/>
    <lineage>
        <taxon>Eukaryota</taxon>
        <taxon>Fungi</taxon>
        <taxon>Dikarya</taxon>
        <taxon>Basidiomycota</taxon>
        <taxon>Agaricomycotina</taxon>
        <taxon>Agaricomycetes</taxon>
        <taxon>Agaricomycetidae</taxon>
        <taxon>Agaricales</taxon>
        <taxon>Marasmiineae</taxon>
        <taxon>Omphalotaceae</taxon>
        <taxon>Lentinula</taxon>
    </lineage>
</organism>
<evidence type="ECO:0000313" key="1">
    <source>
        <dbReference type="EMBL" id="GAW04062.1"/>
    </source>
</evidence>
<evidence type="ECO:0000313" key="2">
    <source>
        <dbReference type="Proteomes" id="UP000188533"/>
    </source>
</evidence>